<feature type="compositionally biased region" description="Basic and acidic residues" evidence="1">
    <location>
        <begin position="114"/>
        <end position="124"/>
    </location>
</feature>
<sequence>MVEADFLIGSQPLHDFYVVPPHTNATQIEQNYADQRMAFFADISSPIEKTPNFAEKHSAELQNTMETQAKAVSSAEFQQQAKIITISKMLLRGDANTINQLIADTPEAIATTADEKALSERKPQAEQGSADAAQKPDTASTADTSRWNPEVGVSYTYPHPNGGRYSYQWMWWDEIPFSSNQTYEHDFFLYNYNNDGTYLNGSDSGYPGCFPIVEYAATTWPAESKPYLDTRFAANYVSCERDELAYTIGAAQADKLTANTWHYTYIRTKDGNVDTDKFRLSGQLGHRTPSLCYSTWCSFGDESRTLVPAWSYSVPGTRWWWARTASSCAVFLAQYFNNRALEGDPRFSRCEGSVNKNWGYGGPSYDVPNDNFSARWEGNFYFADDDYTFTAYVDDGVRIWVDDGLILDKWFDQSPTQYTFNHRMSAGTHKVKIEYFENGGQAIAQVRWQRYVATQPIVVDEMGAGFTKGGAYWWDDWSRGAGNHMYWTCVNGNVVDSWAEWRPNLLAGRNYQVIAYIPNYHTNTTSAKYEIHHQYGTSIVTLSQLPYYDQWVSLGTYSFAAGNGGYVRLTDATGETPSCGTQIGFDALAWIPR</sequence>
<dbReference type="Pfam" id="PF07691">
    <property type="entry name" value="PA14"/>
    <property type="match status" value="1"/>
</dbReference>
<evidence type="ECO:0000256" key="1">
    <source>
        <dbReference type="SAM" id="MobiDB-lite"/>
    </source>
</evidence>
<name>A0A0P9DWT8_9CHLR</name>
<dbReference type="Gene3D" id="3.90.182.10">
    <property type="entry name" value="Toxin - Anthrax Protective Antigen,domain 1"/>
    <property type="match status" value="1"/>
</dbReference>
<keyword evidence="4" id="KW-1185">Reference proteome</keyword>
<dbReference type="SUPFAM" id="SSF56988">
    <property type="entry name" value="Anthrax protective antigen"/>
    <property type="match status" value="1"/>
</dbReference>
<dbReference type="Proteomes" id="UP000050509">
    <property type="component" value="Unassembled WGS sequence"/>
</dbReference>
<dbReference type="EMBL" id="LJCR01000049">
    <property type="protein sequence ID" value="KPV54494.1"/>
    <property type="molecule type" value="Genomic_DNA"/>
</dbReference>
<proteinExistence type="predicted"/>
<dbReference type="InterPro" id="IPR037524">
    <property type="entry name" value="PA14/GLEYA"/>
</dbReference>
<accession>A0A0P9DWT8</accession>
<organism evidence="3 4">
    <name type="scientific">Kouleothrix aurantiaca</name>
    <dbReference type="NCBI Taxonomy" id="186479"/>
    <lineage>
        <taxon>Bacteria</taxon>
        <taxon>Bacillati</taxon>
        <taxon>Chloroflexota</taxon>
        <taxon>Chloroflexia</taxon>
        <taxon>Chloroflexales</taxon>
        <taxon>Roseiflexineae</taxon>
        <taxon>Roseiflexaceae</taxon>
        <taxon>Kouleothrix</taxon>
    </lineage>
</organism>
<evidence type="ECO:0000313" key="3">
    <source>
        <dbReference type="EMBL" id="KPV54494.1"/>
    </source>
</evidence>
<dbReference type="InterPro" id="IPR011658">
    <property type="entry name" value="PA14_dom"/>
</dbReference>
<reference evidence="3 4" key="1">
    <citation type="submission" date="2015-09" db="EMBL/GenBank/DDBJ databases">
        <title>Draft genome sequence of Kouleothrix aurantiaca JCM 19913.</title>
        <authorList>
            <person name="Hemp J."/>
        </authorList>
    </citation>
    <scope>NUCLEOTIDE SEQUENCE [LARGE SCALE GENOMIC DNA]</scope>
    <source>
        <strain evidence="3 4">COM-B</strain>
    </source>
</reference>
<dbReference type="AlphaFoldDB" id="A0A0P9DWT8"/>
<feature type="domain" description="PA14" evidence="2">
    <location>
        <begin position="326"/>
        <end position="462"/>
    </location>
</feature>
<dbReference type="PROSITE" id="PS51820">
    <property type="entry name" value="PA14"/>
    <property type="match status" value="1"/>
</dbReference>
<dbReference type="SMART" id="SM00758">
    <property type="entry name" value="PA14"/>
    <property type="match status" value="1"/>
</dbReference>
<protein>
    <recommendedName>
        <fullName evidence="2">PA14 domain-containing protein</fullName>
    </recommendedName>
</protein>
<comment type="caution">
    <text evidence="3">The sequence shown here is derived from an EMBL/GenBank/DDBJ whole genome shotgun (WGS) entry which is preliminary data.</text>
</comment>
<evidence type="ECO:0000313" key="4">
    <source>
        <dbReference type="Proteomes" id="UP000050509"/>
    </source>
</evidence>
<gene>
    <name evidence="3" type="ORF">SE17_03415</name>
</gene>
<feature type="region of interest" description="Disordered" evidence="1">
    <location>
        <begin position="114"/>
        <end position="145"/>
    </location>
</feature>
<evidence type="ECO:0000259" key="2">
    <source>
        <dbReference type="PROSITE" id="PS51820"/>
    </source>
</evidence>